<feature type="compositionally biased region" description="Basic and acidic residues" evidence="1">
    <location>
        <begin position="154"/>
        <end position="163"/>
    </location>
</feature>
<gene>
    <name evidence="2" type="ORF">CSA56_11635</name>
</gene>
<evidence type="ECO:0000313" key="3">
    <source>
        <dbReference type="Proteomes" id="UP000230821"/>
    </source>
</evidence>
<dbReference type="PANTHER" id="PTHR34547:SF1">
    <property type="entry name" value="YACP-LIKE NYN DOMAIN PROTEIN"/>
    <property type="match status" value="1"/>
</dbReference>
<sequence length="235" mass="27444">MSIIVDAYNYIGRSQELRLDDPSVRDKVIYLMGQYCAKVKKSVTLIFDGNYFVHHANRKRRYGRVTVIYTSSIYTADDAIKKMVKKQETRRRKSMLVVSSDREVFDYAQSHGTKVSLSEDFEQHLYRALDSPKKLDRVHIRLSEEEIKEWLKEFGPEPPDEKRAHRAAKKYAGLSPPFAKEPEPKPLTSSGKKQRSRKPSVTGRRDVNIDRENIHLTPQEVQEWLDIFGEDEEDR</sequence>
<proteinExistence type="predicted"/>
<comment type="caution">
    <text evidence="2">The sequence shown here is derived from an EMBL/GenBank/DDBJ whole genome shotgun (WGS) entry which is preliminary data.</text>
</comment>
<dbReference type="Proteomes" id="UP000230821">
    <property type="component" value="Unassembled WGS sequence"/>
</dbReference>
<evidence type="ECO:0000256" key="1">
    <source>
        <dbReference type="SAM" id="MobiDB-lite"/>
    </source>
</evidence>
<organism evidence="2 3">
    <name type="scientific">candidate division KSB3 bacterium</name>
    <dbReference type="NCBI Taxonomy" id="2044937"/>
    <lineage>
        <taxon>Bacteria</taxon>
        <taxon>candidate division KSB3</taxon>
    </lineage>
</organism>
<evidence type="ECO:0000313" key="2">
    <source>
        <dbReference type="EMBL" id="PIE33451.1"/>
    </source>
</evidence>
<dbReference type="Pfam" id="PF05991">
    <property type="entry name" value="NYN_YacP"/>
    <property type="match status" value="1"/>
</dbReference>
<protein>
    <recommendedName>
        <fullName evidence="4">YacP-like NYN domain protein</fullName>
    </recommendedName>
</protein>
<name>A0A2G6KCR6_9BACT</name>
<feature type="region of interest" description="Disordered" evidence="1">
    <location>
        <begin position="154"/>
        <end position="215"/>
    </location>
</feature>
<dbReference type="AlphaFoldDB" id="A0A2G6KCR6"/>
<dbReference type="InterPro" id="IPR010298">
    <property type="entry name" value="YacP-like"/>
</dbReference>
<feature type="compositionally biased region" description="Basic and acidic residues" evidence="1">
    <location>
        <begin position="203"/>
        <end position="214"/>
    </location>
</feature>
<accession>A0A2G6KCR6</accession>
<dbReference type="PANTHER" id="PTHR34547">
    <property type="entry name" value="YACP-LIKE NYN DOMAIN PROTEIN"/>
    <property type="match status" value="1"/>
</dbReference>
<dbReference type="EMBL" id="PDSK01000098">
    <property type="protein sequence ID" value="PIE33451.1"/>
    <property type="molecule type" value="Genomic_DNA"/>
</dbReference>
<evidence type="ECO:0008006" key="4">
    <source>
        <dbReference type="Google" id="ProtNLM"/>
    </source>
</evidence>
<reference evidence="2 3" key="1">
    <citation type="submission" date="2017-10" db="EMBL/GenBank/DDBJ databases">
        <title>Novel microbial diversity and functional potential in the marine mammal oral microbiome.</title>
        <authorList>
            <person name="Dudek N.K."/>
            <person name="Sun C.L."/>
            <person name="Burstein D."/>
            <person name="Kantor R.S."/>
            <person name="Aliaga Goltsman D.S."/>
            <person name="Bik E.M."/>
            <person name="Thomas B.C."/>
            <person name="Banfield J.F."/>
            <person name="Relman D.A."/>
        </authorList>
    </citation>
    <scope>NUCLEOTIDE SEQUENCE [LARGE SCALE GENOMIC DNA]</scope>
    <source>
        <strain evidence="2">DOLJORAL78_47_16</strain>
    </source>
</reference>